<gene>
    <name evidence="1" type="ORF">Pmani_022173</name>
</gene>
<protein>
    <submittedName>
        <fullName evidence="1">Uncharacterized protein</fullName>
    </submittedName>
</protein>
<accession>A0AAE1PED7</accession>
<reference evidence="1" key="1">
    <citation type="submission" date="2023-11" db="EMBL/GenBank/DDBJ databases">
        <title>Genome assemblies of two species of porcelain crab, Petrolisthes cinctipes and Petrolisthes manimaculis (Anomura: Porcellanidae).</title>
        <authorList>
            <person name="Angst P."/>
        </authorList>
    </citation>
    <scope>NUCLEOTIDE SEQUENCE</scope>
    <source>
        <strain evidence="1">PB745_02</strain>
        <tissue evidence="1">Gill</tissue>
    </source>
</reference>
<dbReference type="EMBL" id="JAWZYT010002204">
    <property type="protein sequence ID" value="KAK4305981.1"/>
    <property type="molecule type" value="Genomic_DNA"/>
</dbReference>
<keyword evidence="2" id="KW-1185">Reference proteome</keyword>
<comment type="caution">
    <text evidence="1">The sequence shown here is derived from an EMBL/GenBank/DDBJ whole genome shotgun (WGS) entry which is preliminary data.</text>
</comment>
<sequence length="219" mass="24066">MMVKMIESVIVSDEATNLHIYPTLINEPVKKGKMGLKLVLMLVVYVASFILQAHGWCVCTDGQCVSGDCYCPEGKSFDSSSNKCMNVENFCDCEECCPALSMKIITGNGFKCECTNGYAISPDASQCLADTENECQAGTSTCSMFEACCNSPTGFKCISWGQVIDQFPNDAGKVPTDSSEIQEALQFRLACRVKYHKWLRQEYGCNVMYDDCGTPPPGY</sequence>
<organism evidence="1 2">
    <name type="scientific">Petrolisthes manimaculis</name>
    <dbReference type="NCBI Taxonomy" id="1843537"/>
    <lineage>
        <taxon>Eukaryota</taxon>
        <taxon>Metazoa</taxon>
        <taxon>Ecdysozoa</taxon>
        <taxon>Arthropoda</taxon>
        <taxon>Crustacea</taxon>
        <taxon>Multicrustacea</taxon>
        <taxon>Malacostraca</taxon>
        <taxon>Eumalacostraca</taxon>
        <taxon>Eucarida</taxon>
        <taxon>Decapoda</taxon>
        <taxon>Pleocyemata</taxon>
        <taxon>Anomura</taxon>
        <taxon>Galatheoidea</taxon>
        <taxon>Porcellanidae</taxon>
        <taxon>Petrolisthes</taxon>
    </lineage>
</organism>
<dbReference type="Proteomes" id="UP001292094">
    <property type="component" value="Unassembled WGS sequence"/>
</dbReference>
<name>A0AAE1PED7_9EUCA</name>
<evidence type="ECO:0000313" key="1">
    <source>
        <dbReference type="EMBL" id="KAK4305981.1"/>
    </source>
</evidence>
<dbReference type="AlphaFoldDB" id="A0AAE1PED7"/>
<evidence type="ECO:0000313" key="2">
    <source>
        <dbReference type="Proteomes" id="UP001292094"/>
    </source>
</evidence>
<proteinExistence type="predicted"/>